<evidence type="ECO:0000256" key="1">
    <source>
        <dbReference type="ARBA" id="ARBA00005080"/>
    </source>
</evidence>
<evidence type="ECO:0000256" key="3">
    <source>
        <dbReference type="ARBA" id="ARBA00012715"/>
    </source>
</evidence>
<dbReference type="Pfam" id="PF01227">
    <property type="entry name" value="GTP_cyclohydroI"/>
    <property type="match status" value="1"/>
</dbReference>
<evidence type="ECO:0000256" key="5">
    <source>
        <dbReference type="ARBA" id="ARBA00022741"/>
    </source>
</evidence>
<organism evidence="11 12">
    <name type="scientific">Paragonimus skrjabini miyazakii</name>
    <dbReference type="NCBI Taxonomy" id="59628"/>
    <lineage>
        <taxon>Eukaryota</taxon>
        <taxon>Metazoa</taxon>
        <taxon>Spiralia</taxon>
        <taxon>Lophotrochozoa</taxon>
        <taxon>Platyhelminthes</taxon>
        <taxon>Trematoda</taxon>
        <taxon>Digenea</taxon>
        <taxon>Plagiorchiida</taxon>
        <taxon>Troglotremata</taxon>
        <taxon>Troglotrematidae</taxon>
        <taxon>Paragonimus</taxon>
    </lineage>
</organism>
<dbReference type="InterPro" id="IPR018234">
    <property type="entry name" value="GTP_CycHdrlase_I_CS"/>
</dbReference>
<feature type="domain" description="GTP cyclohydrolase I" evidence="10">
    <location>
        <begin position="215"/>
        <end position="388"/>
    </location>
</feature>
<dbReference type="NCBIfam" id="TIGR00063">
    <property type="entry name" value="folE"/>
    <property type="match status" value="1"/>
</dbReference>
<evidence type="ECO:0000256" key="4">
    <source>
        <dbReference type="ARBA" id="ARBA00017272"/>
    </source>
</evidence>
<accession>A0A8S9YXE0</accession>
<comment type="similarity">
    <text evidence="2">Belongs to the GTP cyclohydrolase I family.</text>
</comment>
<dbReference type="PROSITE" id="PS00859">
    <property type="entry name" value="GTP_CYCLOHYDROL_1_1"/>
    <property type="match status" value="1"/>
</dbReference>
<dbReference type="InterPro" id="IPR020602">
    <property type="entry name" value="GTP_CycHdrlase_I_dom"/>
</dbReference>
<gene>
    <name evidence="11" type="ORF">EG68_05813</name>
</gene>
<comment type="pathway">
    <text evidence="1">Cofactor biosynthesis; 7,8-dihydroneopterin triphosphate biosynthesis; 7,8-dihydroneopterin triphosphate from GTP: step 1/1.</text>
</comment>
<dbReference type="AlphaFoldDB" id="A0A8S9YXE0"/>
<protein>
    <recommendedName>
        <fullName evidence="4">GTP cyclohydrolase 1</fullName>
        <ecNumber evidence="3">3.5.4.16</ecNumber>
    </recommendedName>
    <alternativeName>
        <fullName evidence="9">GTP cyclohydrolase I</fullName>
    </alternativeName>
</protein>
<dbReference type="FunFam" id="3.30.1130.10:FF:000012">
    <property type="entry name" value="GTP cyclohydrolase 1"/>
    <property type="match status" value="1"/>
</dbReference>
<evidence type="ECO:0000313" key="12">
    <source>
        <dbReference type="Proteomes" id="UP000822476"/>
    </source>
</evidence>
<evidence type="ECO:0000313" key="11">
    <source>
        <dbReference type="EMBL" id="KAF7257641.1"/>
    </source>
</evidence>
<keyword evidence="12" id="KW-1185">Reference proteome</keyword>
<dbReference type="InterPro" id="IPR043133">
    <property type="entry name" value="GTP-CH-I_C/QueF"/>
</dbReference>
<evidence type="ECO:0000256" key="8">
    <source>
        <dbReference type="ARBA" id="ARBA00023134"/>
    </source>
</evidence>
<comment type="caution">
    <text evidence="11">The sequence shown here is derived from an EMBL/GenBank/DDBJ whole genome shotgun (WGS) entry which is preliminary data.</text>
</comment>
<dbReference type="CDD" id="cd00642">
    <property type="entry name" value="GTP_cyclohydro1"/>
    <property type="match status" value="1"/>
</dbReference>
<evidence type="ECO:0000256" key="9">
    <source>
        <dbReference type="ARBA" id="ARBA00030854"/>
    </source>
</evidence>
<name>A0A8S9YXE0_9TREM</name>
<dbReference type="PROSITE" id="PS00860">
    <property type="entry name" value="GTP_CYCLOHYDROL_1_2"/>
    <property type="match status" value="1"/>
</dbReference>
<evidence type="ECO:0000256" key="2">
    <source>
        <dbReference type="ARBA" id="ARBA00008085"/>
    </source>
</evidence>
<evidence type="ECO:0000256" key="7">
    <source>
        <dbReference type="ARBA" id="ARBA00023007"/>
    </source>
</evidence>
<dbReference type="GO" id="GO:0005737">
    <property type="term" value="C:cytoplasm"/>
    <property type="evidence" value="ECO:0007669"/>
    <property type="project" value="TreeGrafter"/>
</dbReference>
<evidence type="ECO:0000259" key="10">
    <source>
        <dbReference type="Pfam" id="PF01227"/>
    </source>
</evidence>
<dbReference type="GO" id="GO:0003934">
    <property type="term" value="F:GTP cyclohydrolase I activity"/>
    <property type="evidence" value="ECO:0007669"/>
    <property type="project" value="UniProtKB-EC"/>
</dbReference>
<dbReference type="HAMAP" id="MF_00223">
    <property type="entry name" value="FolE"/>
    <property type="match status" value="1"/>
</dbReference>
<keyword evidence="8" id="KW-0342">GTP-binding</keyword>
<dbReference type="GO" id="GO:0046654">
    <property type="term" value="P:tetrahydrofolate biosynthetic process"/>
    <property type="evidence" value="ECO:0007669"/>
    <property type="project" value="InterPro"/>
</dbReference>
<dbReference type="GO" id="GO:0005525">
    <property type="term" value="F:GTP binding"/>
    <property type="evidence" value="ECO:0007669"/>
    <property type="project" value="UniProtKB-KW"/>
</dbReference>
<dbReference type="PANTHER" id="PTHR11109:SF7">
    <property type="entry name" value="GTP CYCLOHYDROLASE 1"/>
    <property type="match status" value="1"/>
</dbReference>
<dbReference type="NCBIfam" id="NF006826">
    <property type="entry name" value="PRK09347.1-3"/>
    <property type="match status" value="1"/>
</dbReference>
<dbReference type="InterPro" id="IPR001474">
    <property type="entry name" value="GTP_CycHdrlase_I"/>
</dbReference>
<dbReference type="SUPFAM" id="SSF55620">
    <property type="entry name" value="Tetrahydrobiopterin biosynthesis enzymes-like"/>
    <property type="match status" value="1"/>
</dbReference>
<dbReference type="GO" id="GO:0006729">
    <property type="term" value="P:tetrahydrobiopterin biosynthetic process"/>
    <property type="evidence" value="ECO:0007669"/>
    <property type="project" value="UniProtKB-KW"/>
</dbReference>
<dbReference type="NCBIfam" id="NF006825">
    <property type="entry name" value="PRK09347.1-2"/>
    <property type="match status" value="1"/>
</dbReference>
<dbReference type="InterPro" id="IPR043134">
    <property type="entry name" value="GTP-CH-I_N"/>
</dbReference>
<dbReference type="EMBL" id="JTDE01002243">
    <property type="protein sequence ID" value="KAF7257641.1"/>
    <property type="molecule type" value="Genomic_DNA"/>
</dbReference>
<reference evidence="11" key="1">
    <citation type="submission" date="2019-07" db="EMBL/GenBank/DDBJ databases">
        <title>Annotation for the trematode Paragonimus miyazaki's.</title>
        <authorList>
            <person name="Choi Y.-J."/>
        </authorList>
    </citation>
    <scope>NUCLEOTIDE SEQUENCE</scope>
    <source>
        <strain evidence="11">Japan</strain>
    </source>
</reference>
<dbReference type="PANTHER" id="PTHR11109">
    <property type="entry name" value="GTP CYCLOHYDROLASE I"/>
    <property type="match status" value="1"/>
</dbReference>
<dbReference type="EC" id="3.5.4.16" evidence="3"/>
<evidence type="ECO:0000256" key="6">
    <source>
        <dbReference type="ARBA" id="ARBA00022801"/>
    </source>
</evidence>
<dbReference type="Proteomes" id="UP000822476">
    <property type="component" value="Unassembled WGS sequence"/>
</dbReference>
<dbReference type="OrthoDB" id="4966at2759"/>
<proteinExistence type="inferred from homology"/>
<keyword evidence="7" id="KW-0783">Tetrahydrobiopterin biosynthesis</keyword>
<sequence>MSLNKRLREMTLSDQPLRPVIQRQQTRSSTRASSLSAYECLMYNKARKNHLNDQFMNPSTADLMSDHWKTSLIRSKRYRSTDEITLNSVADSDGSYVSGDSLIGQNLDKSFTDVDWKPSTTKLKDSLQSEKLLNVKNPCERAALMQPKSLFLSNSEFRNLLSHSRPSTKTVANFHHDCPVGCRLGSPTSHSARKIFGHENLSEDNEIFRLLTSLYEKILFLIGEDPHREGLVNTPERAAKAMFYLTKGYTEVISDFLNDAIFEEDHNGLVMVKDIEMFSLCEHHLLPFTGRVTVGYLPNKRVLGLSKLARIVEMYSRRLQIQERLTSEIAEAINQIVQPAGVGVIVEATHMCMVMRGVQKFNTVTVTQRLLGALSTDEKIRAEFFSFVSKR</sequence>
<dbReference type="Gene3D" id="3.30.1130.10">
    <property type="match status" value="1"/>
</dbReference>
<keyword evidence="5" id="KW-0547">Nucleotide-binding</keyword>
<dbReference type="GO" id="GO:0008270">
    <property type="term" value="F:zinc ion binding"/>
    <property type="evidence" value="ECO:0007669"/>
    <property type="project" value="TreeGrafter"/>
</dbReference>
<dbReference type="Gene3D" id="1.10.286.10">
    <property type="match status" value="1"/>
</dbReference>
<keyword evidence="6" id="KW-0378">Hydrolase</keyword>